<organism evidence="1 2">
    <name type="scientific">Peronosclerospora sorghi</name>
    <dbReference type="NCBI Taxonomy" id="230839"/>
    <lineage>
        <taxon>Eukaryota</taxon>
        <taxon>Sar</taxon>
        <taxon>Stramenopiles</taxon>
        <taxon>Oomycota</taxon>
        <taxon>Peronosporomycetes</taxon>
        <taxon>Peronosporales</taxon>
        <taxon>Peronosporaceae</taxon>
        <taxon>Peronosclerospora</taxon>
    </lineage>
</organism>
<dbReference type="Proteomes" id="UP001163321">
    <property type="component" value="Chromosome 10"/>
</dbReference>
<gene>
    <name evidence="1" type="ORF">PsorP6_015427</name>
</gene>
<protein>
    <submittedName>
        <fullName evidence="1">Uncharacterized protein</fullName>
    </submittedName>
</protein>
<name>A0ACC0WMW2_9STRA</name>
<proteinExistence type="predicted"/>
<sequence>MRKRFYSHYKHTDHHRKRRSVVWICRRNKAIVFFMFKWTQRNLRHREDRQKSQTMVENTEQKIPYTSGA</sequence>
<accession>A0ACC0WMW2</accession>
<evidence type="ECO:0000313" key="1">
    <source>
        <dbReference type="EMBL" id="KAI9920215.1"/>
    </source>
</evidence>
<comment type="caution">
    <text evidence="1">The sequence shown here is derived from an EMBL/GenBank/DDBJ whole genome shotgun (WGS) entry which is preliminary data.</text>
</comment>
<dbReference type="EMBL" id="CM047589">
    <property type="protein sequence ID" value="KAI9920215.1"/>
    <property type="molecule type" value="Genomic_DNA"/>
</dbReference>
<evidence type="ECO:0000313" key="2">
    <source>
        <dbReference type="Proteomes" id="UP001163321"/>
    </source>
</evidence>
<reference evidence="1 2" key="1">
    <citation type="journal article" date="2022" name="bioRxiv">
        <title>The genome of the oomycete Peronosclerospora sorghi, a cosmopolitan pathogen of maize and sorghum, is inflated with dispersed pseudogenes.</title>
        <authorList>
            <person name="Fletcher K."/>
            <person name="Martin F."/>
            <person name="Isakeit T."/>
            <person name="Cavanaugh K."/>
            <person name="Magill C."/>
            <person name="Michelmore R."/>
        </authorList>
    </citation>
    <scope>NUCLEOTIDE SEQUENCE [LARGE SCALE GENOMIC DNA]</scope>
    <source>
        <strain evidence="1">P6</strain>
    </source>
</reference>
<keyword evidence="2" id="KW-1185">Reference proteome</keyword>